<keyword evidence="5" id="KW-0802">TPR repeat</keyword>
<reference evidence="12" key="1">
    <citation type="submission" date="2016-11" db="UniProtKB">
        <authorList>
            <consortium name="WormBaseParasite"/>
        </authorList>
    </citation>
    <scope>IDENTIFICATION</scope>
</reference>
<evidence type="ECO:0000256" key="6">
    <source>
        <dbReference type="ARBA" id="ARBA00023212"/>
    </source>
</evidence>
<dbReference type="Gene3D" id="1.25.40.10">
    <property type="entry name" value="Tetratricopeptide repeat domain"/>
    <property type="match status" value="1"/>
</dbReference>
<evidence type="ECO:0000256" key="4">
    <source>
        <dbReference type="ARBA" id="ARBA00022737"/>
    </source>
</evidence>
<dbReference type="AlphaFoldDB" id="A0A1I7RR29"/>
<accession>A0A1I7RR29</accession>
<comment type="subunit">
    <text evidence="2">Interacts with microtubules.</text>
</comment>
<dbReference type="EMBL" id="CAJFDI010000006">
    <property type="protein sequence ID" value="CAD5234800.1"/>
    <property type="molecule type" value="Genomic_DNA"/>
</dbReference>
<keyword evidence="6" id="KW-0206">Cytoskeleton</keyword>
<evidence type="ECO:0000313" key="9">
    <source>
        <dbReference type="EMBL" id="CAD5234800.1"/>
    </source>
</evidence>
<dbReference type="eggNOG" id="ENOG502QS2U">
    <property type="taxonomic scope" value="Eukaryota"/>
</dbReference>
<organism evidence="10 12">
    <name type="scientific">Bursaphelenchus xylophilus</name>
    <name type="common">Pinewood nematode worm</name>
    <name type="synonym">Aphelenchoides xylophilus</name>
    <dbReference type="NCBI Taxonomy" id="6326"/>
    <lineage>
        <taxon>Eukaryota</taxon>
        <taxon>Metazoa</taxon>
        <taxon>Ecdysozoa</taxon>
        <taxon>Nematoda</taxon>
        <taxon>Chromadorea</taxon>
        <taxon>Rhabditida</taxon>
        <taxon>Tylenchina</taxon>
        <taxon>Tylenchomorpha</taxon>
        <taxon>Aphelenchoidea</taxon>
        <taxon>Aphelenchoididae</taxon>
        <taxon>Bursaphelenchus</taxon>
    </lineage>
</organism>
<dbReference type="GO" id="GO:0097431">
    <property type="term" value="C:mitotic spindle pole"/>
    <property type="evidence" value="ECO:0007669"/>
    <property type="project" value="TreeGrafter"/>
</dbReference>
<sequence>MSNNVEIAAQQAENLPKQEIQEDEFEELDLMFEAHKYDEVYQQLLEKFKKGGSENVGVLWRLGRVLYMKACEDGIKHSREKELLFEAHKHCAAGHEIDPKDFECVRWAAIVTGALSDRGRLGNREKIQMGNQFKEYLDKGLEIVPDDYILAHLYGRLCFSIANLSWVEKNLAAVLYGNPPEGTMQDALEKFKKVEEVKPNEWIENLLYLAKTQLALGKKEDMIKTLKTADSLEPINLLEENAKKEVKQLLKKHSK</sequence>
<evidence type="ECO:0000256" key="7">
    <source>
        <dbReference type="ARBA" id="ARBA00039966"/>
    </source>
</evidence>
<evidence type="ECO:0000313" key="12">
    <source>
        <dbReference type="WBParaSite" id="BXY_0317600.1"/>
    </source>
</evidence>
<dbReference type="OrthoDB" id="512473at2759"/>
<evidence type="ECO:0000313" key="10">
    <source>
        <dbReference type="Proteomes" id="UP000095284"/>
    </source>
</evidence>
<keyword evidence="3" id="KW-0963">Cytoplasm</keyword>
<evidence type="ECO:0000256" key="3">
    <source>
        <dbReference type="ARBA" id="ARBA00022490"/>
    </source>
</evidence>
<dbReference type="WBParaSite" id="BXY_0317600.1">
    <property type="protein sequence ID" value="BXY_0317600.1"/>
    <property type="gene ID" value="BXY_0317600"/>
</dbReference>
<name>A0A1I7RR29_BURXY</name>
<keyword evidence="11" id="KW-1185">Reference proteome</keyword>
<evidence type="ECO:0000256" key="5">
    <source>
        <dbReference type="ARBA" id="ARBA00022803"/>
    </source>
</evidence>
<dbReference type="Proteomes" id="UP000582659">
    <property type="component" value="Unassembled WGS sequence"/>
</dbReference>
<proteinExistence type="predicted"/>
<evidence type="ECO:0000313" key="11">
    <source>
        <dbReference type="Proteomes" id="UP000659654"/>
    </source>
</evidence>
<dbReference type="Pfam" id="PF21033">
    <property type="entry name" value="RMD1-3"/>
    <property type="match status" value="1"/>
</dbReference>
<comment type="subcellular location">
    <subcellularLocation>
        <location evidence="1">Cytoplasm</location>
        <location evidence="1">Cytoskeleton</location>
    </subcellularLocation>
</comment>
<dbReference type="InterPro" id="IPR049039">
    <property type="entry name" value="RMD1-3_a_helical_rpt"/>
</dbReference>
<dbReference type="GO" id="GO:0005739">
    <property type="term" value="C:mitochondrion"/>
    <property type="evidence" value="ECO:0007669"/>
    <property type="project" value="TreeGrafter"/>
</dbReference>
<evidence type="ECO:0000256" key="1">
    <source>
        <dbReference type="ARBA" id="ARBA00004245"/>
    </source>
</evidence>
<dbReference type="InterPro" id="IPR011990">
    <property type="entry name" value="TPR-like_helical_dom_sf"/>
</dbReference>
<dbReference type="EMBL" id="CAJFCV020000006">
    <property type="protein sequence ID" value="CAG9130821.1"/>
    <property type="molecule type" value="Genomic_DNA"/>
</dbReference>
<dbReference type="Proteomes" id="UP000659654">
    <property type="component" value="Unassembled WGS sequence"/>
</dbReference>
<dbReference type="Proteomes" id="UP000095284">
    <property type="component" value="Unplaced"/>
</dbReference>
<evidence type="ECO:0000256" key="2">
    <source>
        <dbReference type="ARBA" id="ARBA00011375"/>
    </source>
</evidence>
<reference evidence="9" key="2">
    <citation type="submission" date="2020-09" db="EMBL/GenBank/DDBJ databases">
        <authorList>
            <person name="Kikuchi T."/>
        </authorList>
    </citation>
    <scope>NUCLEOTIDE SEQUENCE</scope>
    <source>
        <strain evidence="9">Ka4C1</strain>
    </source>
</reference>
<dbReference type="SMR" id="A0A1I7RR29"/>
<keyword evidence="4" id="KW-0677">Repeat</keyword>
<dbReference type="PANTHER" id="PTHR16056:SF16">
    <property type="entry name" value="REGULATOR OF MICROTUBULE DYNAMICS PROTEIN 1"/>
    <property type="match status" value="1"/>
</dbReference>
<evidence type="ECO:0000256" key="8">
    <source>
        <dbReference type="ARBA" id="ARBA00041958"/>
    </source>
</evidence>
<dbReference type="GO" id="GO:0008017">
    <property type="term" value="F:microtubule binding"/>
    <property type="evidence" value="ECO:0007669"/>
    <property type="project" value="TreeGrafter"/>
</dbReference>
<protein>
    <recommendedName>
        <fullName evidence="7">Regulator of microtubule dynamics protein 1</fullName>
    </recommendedName>
    <alternativeName>
        <fullName evidence="8">Protein FAM82B</fullName>
    </alternativeName>
</protein>
<dbReference type="GO" id="GO:0005876">
    <property type="term" value="C:spindle microtubule"/>
    <property type="evidence" value="ECO:0007669"/>
    <property type="project" value="TreeGrafter"/>
</dbReference>
<dbReference type="PANTHER" id="PTHR16056">
    <property type="entry name" value="REGULATOR OF MICROTUBULE DYNAMICS PROTEIN"/>
    <property type="match status" value="1"/>
</dbReference>
<gene>
    <name evidence="9" type="ORF">BXYJ_LOCUS14891</name>
</gene>
<dbReference type="SUPFAM" id="SSF48452">
    <property type="entry name" value="TPR-like"/>
    <property type="match status" value="1"/>
</dbReference>